<dbReference type="Pfam" id="PF01232">
    <property type="entry name" value="Mannitol_dh"/>
    <property type="match status" value="1"/>
</dbReference>
<dbReference type="InterPro" id="IPR008927">
    <property type="entry name" value="6-PGluconate_DH-like_C_sf"/>
</dbReference>
<dbReference type="Pfam" id="PF08125">
    <property type="entry name" value="Mannitol_dh_C"/>
    <property type="match status" value="1"/>
</dbReference>
<dbReference type="AlphaFoldDB" id="A0A4R8M178"/>
<evidence type="ECO:0000313" key="4">
    <source>
        <dbReference type="EMBL" id="TDY53241.1"/>
    </source>
</evidence>
<dbReference type="InterPro" id="IPR050988">
    <property type="entry name" value="Mannitol_DH/Oxidoreductase"/>
</dbReference>
<evidence type="ECO:0000259" key="2">
    <source>
        <dbReference type="Pfam" id="PF01232"/>
    </source>
</evidence>
<keyword evidence="5" id="KW-1185">Reference proteome</keyword>
<keyword evidence="1" id="KW-0560">Oxidoreductase</keyword>
<dbReference type="GO" id="GO:0008866">
    <property type="term" value="F:fructuronate reductase activity"/>
    <property type="evidence" value="ECO:0007669"/>
    <property type="project" value="TreeGrafter"/>
</dbReference>
<feature type="domain" description="Mannitol dehydrogenase N-terminal" evidence="2">
    <location>
        <begin position="33"/>
        <end position="283"/>
    </location>
</feature>
<dbReference type="SUPFAM" id="SSF48179">
    <property type="entry name" value="6-phosphogluconate dehydrogenase C-terminal domain-like"/>
    <property type="match status" value="1"/>
</dbReference>
<dbReference type="InterPro" id="IPR036291">
    <property type="entry name" value="NAD(P)-bd_dom_sf"/>
</dbReference>
<sequence>MWVARSGGRAQSTLWRHTMNSDPSGSGANAHVILHIGAGSFHRAHQAWYLHRLIQAHVEGEPHWSLSVGNIRSDMNAVMDALAAQNGVYTLETVTPQGERAYETISSIKHVIPWSANLQGLIDAGADPACKIIAFTVTEGGYYLDEHDRLDVGNPDLAADLNGARTTIYGALAAILDARMQRNAGPVTLQTCDNLRSNGHRFHAGMTAFLDKRGASALRAWFDANTACPNSMVDRITPRPTPDVRDRVRAATGLDDACPVMGEAFIQWVIEDQFRAGRPAWEKVGAELVDSVMPYEEAKIRVLNATHSCIAWAGTLIGLRYIHEGTIDPDIQRFAYDYVTQDVIACLTPSPIDLARYRDVVIERFSNPFIQDTNQRVAADGFSKIPGFIAPTLAETFARGNEPSATAMLPALFFRFLDRWQQGRLPYTYQDGVMDEKVARGFFAAADPVKAYCSDRLLWGSMAQTPQLENAIRAAVSRVDAWLDKRG</sequence>
<dbReference type="InterPro" id="IPR000669">
    <property type="entry name" value="Mannitol_DH"/>
</dbReference>
<gene>
    <name evidence="4" type="ORF">BX592_10351</name>
</gene>
<dbReference type="Proteomes" id="UP000295509">
    <property type="component" value="Unassembled WGS sequence"/>
</dbReference>
<dbReference type="SUPFAM" id="SSF51735">
    <property type="entry name" value="NAD(P)-binding Rossmann-fold domains"/>
    <property type="match status" value="1"/>
</dbReference>
<dbReference type="InterPro" id="IPR013131">
    <property type="entry name" value="Mannitol_DH_N"/>
</dbReference>
<reference evidence="4 5" key="1">
    <citation type="submission" date="2019-03" db="EMBL/GenBank/DDBJ databases">
        <title>Genomic Encyclopedia of Type Strains, Phase III (KMG-III): the genomes of soil and plant-associated and newly described type strains.</title>
        <authorList>
            <person name="Whitman W."/>
        </authorList>
    </citation>
    <scope>NUCLEOTIDE SEQUENCE [LARGE SCALE GENOMIC DNA]</scope>
    <source>
        <strain evidence="4 5">LMG 29544</strain>
    </source>
</reference>
<protein>
    <submittedName>
        <fullName evidence="4">D-arabinitol 4-dehydrogenase</fullName>
    </submittedName>
</protein>
<dbReference type="InterPro" id="IPR050025">
    <property type="entry name" value="DalD"/>
</dbReference>
<comment type="caution">
    <text evidence="4">The sequence shown here is derived from an EMBL/GenBank/DDBJ whole genome shotgun (WGS) entry which is preliminary data.</text>
</comment>
<dbReference type="GO" id="GO:0042840">
    <property type="term" value="P:D-glucuronate catabolic process"/>
    <property type="evidence" value="ECO:0007669"/>
    <property type="project" value="TreeGrafter"/>
</dbReference>
<evidence type="ECO:0000259" key="3">
    <source>
        <dbReference type="Pfam" id="PF08125"/>
    </source>
</evidence>
<dbReference type="NCBIfam" id="NF043014">
    <property type="entry name" value="DArabDhDalD"/>
    <property type="match status" value="1"/>
</dbReference>
<dbReference type="Gene3D" id="3.40.50.720">
    <property type="entry name" value="NAD(P)-binding Rossmann-like Domain"/>
    <property type="match status" value="1"/>
</dbReference>
<dbReference type="InterPro" id="IPR013118">
    <property type="entry name" value="Mannitol_DH_C"/>
</dbReference>
<name>A0A4R8M178_9BURK</name>
<organism evidence="4 5">
    <name type="scientific">Paraburkholderia rhizosphaerae</name>
    <dbReference type="NCBI Taxonomy" id="480658"/>
    <lineage>
        <taxon>Bacteria</taxon>
        <taxon>Pseudomonadati</taxon>
        <taxon>Pseudomonadota</taxon>
        <taxon>Betaproteobacteria</taxon>
        <taxon>Burkholderiales</taxon>
        <taxon>Burkholderiaceae</taxon>
        <taxon>Paraburkholderia</taxon>
    </lineage>
</organism>
<accession>A0A4R8M178</accession>
<feature type="domain" description="Mannitol dehydrogenase C-terminal" evidence="3">
    <location>
        <begin position="292"/>
        <end position="479"/>
    </location>
</feature>
<dbReference type="PRINTS" id="PR00084">
    <property type="entry name" value="MTLDHDRGNASE"/>
</dbReference>
<dbReference type="Gene3D" id="1.10.1040.10">
    <property type="entry name" value="N-(1-d-carboxylethyl)-l-norvaline Dehydrogenase, domain 2"/>
    <property type="match status" value="1"/>
</dbReference>
<dbReference type="InterPro" id="IPR013328">
    <property type="entry name" value="6PGD_dom2"/>
</dbReference>
<evidence type="ECO:0000256" key="1">
    <source>
        <dbReference type="ARBA" id="ARBA00023002"/>
    </source>
</evidence>
<proteinExistence type="predicted"/>
<dbReference type="PANTHER" id="PTHR43362">
    <property type="entry name" value="MANNITOL DEHYDROGENASE DSF1-RELATED"/>
    <property type="match status" value="1"/>
</dbReference>
<dbReference type="EMBL" id="SORE01000003">
    <property type="protein sequence ID" value="TDY53241.1"/>
    <property type="molecule type" value="Genomic_DNA"/>
</dbReference>
<evidence type="ECO:0000313" key="5">
    <source>
        <dbReference type="Proteomes" id="UP000295509"/>
    </source>
</evidence>
<dbReference type="PANTHER" id="PTHR43362:SF7">
    <property type="entry name" value="D-MANNONATE OXIDOREDUCTASE"/>
    <property type="match status" value="1"/>
</dbReference>